<proteinExistence type="predicted"/>
<feature type="compositionally biased region" description="Polar residues" evidence="1">
    <location>
        <begin position="72"/>
        <end position="87"/>
    </location>
</feature>
<accession>A0ABM0YWG8</accession>
<evidence type="ECO:0000313" key="3">
    <source>
        <dbReference type="RefSeq" id="XP_010506880.1"/>
    </source>
</evidence>
<gene>
    <name evidence="3" type="primary">LOC104783417</name>
</gene>
<keyword evidence="2" id="KW-1185">Reference proteome</keyword>
<reference evidence="3" key="2">
    <citation type="submission" date="2025-08" db="UniProtKB">
        <authorList>
            <consortium name="RefSeq"/>
        </authorList>
    </citation>
    <scope>IDENTIFICATION</scope>
    <source>
        <tissue evidence="3">Leaf</tissue>
    </source>
</reference>
<feature type="compositionally biased region" description="Low complexity" evidence="1">
    <location>
        <begin position="51"/>
        <end position="63"/>
    </location>
</feature>
<evidence type="ECO:0000256" key="1">
    <source>
        <dbReference type="SAM" id="MobiDB-lite"/>
    </source>
</evidence>
<dbReference type="Pfam" id="PF03004">
    <property type="entry name" value="Transposase_24"/>
    <property type="match status" value="1"/>
</dbReference>
<protein>
    <submittedName>
        <fullName evidence="3">Uncharacterized protein LOC104783417</fullName>
    </submittedName>
</protein>
<feature type="region of interest" description="Disordered" evidence="1">
    <location>
        <begin position="1"/>
        <end position="87"/>
    </location>
</feature>
<dbReference type="Proteomes" id="UP000694864">
    <property type="component" value="Chromosome 4"/>
</dbReference>
<dbReference type="RefSeq" id="XP_010506880.1">
    <property type="nucleotide sequence ID" value="XM_010508578.1"/>
</dbReference>
<organism evidence="2 3">
    <name type="scientific">Camelina sativa</name>
    <name type="common">False flax</name>
    <name type="synonym">Myagrum sativum</name>
    <dbReference type="NCBI Taxonomy" id="90675"/>
    <lineage>
        <taxon>Eukaryota</taxon>
        <taxon>Viridiplantae</taxon>
        <taxon>Streptophyta</taxon>
        <taxon>Embryophyta</taxon>
        <taxon>Tracheophyta</taxon>
        <taxon>Spermatophyta</taxon>
        <taxon>Magnoliopsida</taxon>
        <taxon>eudicotyledons</taxon>
        <taxon>Gunneridae</taxon>
        <taxon>Pentapetalae</taxon>
        <taxon>rosids</taxon>
        <taxon>malvids</taxon>
        <taxon>Brassicales</taxon>
        <taxon>Brassicaceae</taxon>
        <taxon>Camelineae</taxon>
        <taxon>Camelina</taxon>
    </lineage>
</organism>
<dbReference type="GeneID" id="104783417"/>
<sequence length="321" mass="35651">MFGGNDYTRFLTDQGLASPSASNRHGPSGSNNINPGFHNNRRVTSQPLHVTPPSNTPSPSHSHGGTAPNPDITASQPARSSSTVMFDQDSSVAATKLKGDEAKPRWIDPQVWVGLVRYWLDPKSEIKSNHSRNARYHDLDGTRIYKHRSGQTSFKVRARKHSEITGELTPDFLRILEDTHRKPDGSFTDGKSESVFNEVSSKIQELESELCTWDNGESSASGGVPIHIKNKIYTEVAPKKKNRIFGVGSLQFEASSSSSGPPPLSPMIWLYWLRNLLQLRSLSKPRHKECIATMHTSTTSPKKILSLLRSFGTRQPNKRPT</sequence>
<reference evidence="2" key="1">
    <citation type="journal article" date="2014" name="Nat. Commun.">
        <title>The emerging biofuel crop Camelina sativa retains a highly undifferentiated hexaploid genome structure.</title>
        <authorList>
            <person name="Kagale S."/>
            <person name="Koh C."/>
            <person name="Nixon J."/>
            <person name="Bollina V."/>
            <person name="Clarke W.E."/>
            <person name="Tuteja R."/>
            <person name="Spillane C."/>
            <person name="Robinson S.J."/>
            <person name="Links M.G."/>
            <person name="Clarke C."/>
            <person name="Higgins E.E."/>
            <person name="Huebert T."/>
            <person name="Sharpe A.G."/>
            <person name="Parkin I.A."/>
        </authorList>
    </citation>
    <scope>NUCLEOTIDE SEQUENCE [LARGE SCALE GENOMIC DNA]</scope>
    <source>
        <strain evidence="2">cv. DH55</strain>
    </source>
</reference>
<evidence type="ECO:0000313" key="2">
    <source>
        <dbReference type="Proteomes" id="UP000694864"/>
    </source>
</evidence>
<feature type="compositionally biased region" description="Polar residues" evidence="1">
    <location>
        <begin position="15"/>
        <end position="34"/>
    </location>
</feature>
<dbReference type="InterPro" id="IPR004252">
    <property type="entry name" value="Probable_transposase_24"/>
</dbReference>
<name>A0ABM0YWG8_CAMSA</name>